<dbReference type="SUPFAM" id="SSF48371">
    <property type="entry name" value="ARM repeat"/>
    <property type="match status" value="1"/>
</dbReference>
<dbReference type="InterPro" id="IPR039786">
    <property type="entry name" value="EFR3"/>
</dbReference>
<dbReference type="OrthoDB" id="19232at2759"/>
<protein>
    <submittedName>
        <fullName evidence="2">11029_t:CDS:1</fullName>
    </submittedName>
</protein>
<comment type="similarity">
    <text evidence="1">Belongs to the EFR3 family.</text>
</comment>
<evidence type="ECO:0000313" key="2">
    <source>
        <dbReference type="EMBL" id="CAG8705308.1"/>
    </source>
</evidence>
<name>A0A9N9HU16_9GLOM</name>
<dbReference type="EMBL" id="CAJVPV010018068">
    <property type="protein sequence ID" value="CAG8705308.1"/>
    <property type="molecule type" value="Genomic_DNA"/>
</dbReference>
<sequence>MAPNLGINENRRNFRQLNQSPTYSGGHLHTSSSSLKIPLSQHNSLQITMITVGSKNGNKCLVSLSNEQLSSDRPLYHSKINLMFCTGATGTAETAGWIKHATLINNCYPVGPEEKGPRSNELSYLIFYANSKPAKLTKCGVYLDKRVSTDVRKRRKQDTDISLQIIKALLEECNSNLNLFSKNVLKIISASLSTNDIDVIARAASVFITFCSYHDGSTLGVDVEFTQIYEDLISSFAQYAMCKDHNTTIEQRYRSIGLHALRATATSNALYTTNARTQLQHIIPAILYNLTDGLETLQEADLNPVNDEPIPQSRRFSLSVTTISLEENTILAYHCLKELFEKSDPSN</sequence>
<dbReference type="GO" id="GO:0072659">
    <property type="term" value="P:protein localization to plasma membrane"/>
    <property type="evidence" value="ECO:0007669"/>
    <property type="project" value="InterPro"/>
</dbReference>
<dbReference type="PANTHER" id="PTHR47766:SF1">
    <property type="entry name" value="PROTEIN EFR3"/>
    <property type="match status" value="1"/>
</dbReference>
<organism evidence="2 3">
    <name type="scientific">Acaulospora morrowiae</name>
    <dbReference type="NCBI Taxonomy" id="94023"/>
    <lineage>
        <taxon>Eukaryota</taxon>
        <taxon>Fungi</taxon>
        <taxon>Fungi incertae sedis</taxon>
        <taxon>Mucoromycota</taxon>
        <taxon>Glomeromycotina</taxon>
        <taxon>Glomeromycetes</taxon>
        <taxon>Diversisporales</taxon>
        <taxon>Acaulosporaceae</taxon>
        <taxon>Acaulospora</taxon>
    </lineage>
</organism>
<evidence type="ECO:0000256" key="1">
    <source>
        <dbReference type="ARBA" id="ARBA00010216"/>
    </source>
</evidence>
<evidence type="ECO:0000313" key="3">
    <source>
        <dbReference type="Proteomes" id="UP000789342"/>
    </source>
</evidence>
<proteinExistence type="inferred from homology"/>
<dbReference type="InterPro" id="IPR049150">
    <property type="entry name" value="EFR3_HEAT-like_rpt"/>
</dbReference>
<feature type="non-terminal residue" evidence="2">
    <location>
        <position position="1"/>
    </location>
</feature>
<dbReference type="Pfam" id="PF21072">
    <property type="entry name" value="EFR3"/>
    <property type="match status" value="1"/>
</dbReference>
<comment type="caution">
    <text evidence="2">The sequence shown here is derived from an EMBL/GenBank/DDBJ whole genome shotgun (WGS) entry which is preliminary data.</text>
</comment>
<accession>A0A9N9HU16</accession>
<dbReference type="AlphaFoldDB" id="A0A9N9HU16"/>
<dbReference type="Proteomes" id="UP000789342">
    <property type="component" value="Unassembled WGS sequence"/>
</dbReference>
<dbReference type="PANTHER" id="PTHR47766">
    <property type="entry name" value="PROTEIN EFR3"/>
    <property type="match status" value="1"/>
</dbReference>
<gene>
    <name evidence="2" type="ORF">AMORRO_LOCUS12366</name>
</gene>
<dbReference type="InterPro" id="IPR016024">
    <property type="entry name" value="ARM-type_fold"/>
</dbReference>
<reference evidence="2" key="1">
    <citation type="submission" date="2021-06" db="EMBL/GenBank/DDBJ databases">
        <authorList>
            <person name="Kallberg Y."/>
            <person name="Tangrot J."/>
            <person name="Rosling A."/>
        </authorList>
    </citation>
    <scope>NUCLEOTIDE SEQUENCE</scope>
    <source>
        <strain evidence="2">CL551</strain>
    </source>
</reference>
<keyword evidence="3" id="KW-1185">Reference proteome</keyword>